<organism evidence="3 4">
    <name type="scientific">Bifidobacterium aquikefiri</name>
    <dbReference type="NCBI Taxonomy" id="1653207"/>
    <lineage>
        <taxon>Bacteria</taxon>
        <taxon>Bacillati</taxon>
        <taxon>Actinomycetota</taxon>
        <taxon>Actinomycetes</taxon>
        <taxon>Bifidobacteriales</taxon>
        <taxon>Bifidobacteriaceae</taxon>
        <taxon>Bifidobacterium</taxon>
    </lineage>
</organism>
<accession>A0A261G6L2</accession>
<proteinExistence type="inferred from homology"/>
<evidence type="ECO:0000256" key="1">
    <source>
        <dbReference type="ARBA" id="ARBA00008007"/>
    </source>
</evidence>
<name>A0A261G6L2_9BIFI</name>
<feature type="domain" description="Phosphoribosyltransferase" evidence="2">
    <location>
        <begin position="91"/>
        <end position="146"/>
    </location>
</feature>
<dbReference type="PANTHER" id="PTHR47505">
    <property type="entry name" value="DNA UTILIZATION PROTEIN YHGH"/>
    <property type="match status" value="1"/>
</dbReference>
<comment type="caution">
    <text evidence="3">The sequence shown here is derived from an EMBL/GenBank/DDBJ whole genome shotgun (WGS) entry which is preliminary data.</text>
</comment>
<dbReference type="PANTHER" id="PTHR47505:SF1">
    <property type="entry name" value="DNA UTILIZATION PROTEIN YHGH"/>
    <property type="match status" value="1"/>
</dbReference>
<dbReference type="InterPro" id="IPR051910">
    <property type="entry name" value="ComF/GntX_DNA_util-trans"/>
</dbReference>
<comment type="similarity">
    <text evidence="1">Belongs to the ComF/GntX family.</text>
</comment>
<evidence type="ECO:0000259" key="2">
    <source>
        <dbReference type="Pfam" id="PF00156"/>
    </source>
</evidence>
<dbReference type="AlphaFoldDB" id="A0A261G6L2"/>
<dbReference type="EMBL" id="MWXA01000005">
    <property type="protein sequence ID" value="OZG66843.1"/>
    <property type="molecule type" value="Genomic_DNA"/>
</dbReference>
<dbReference type="GO" id="GO:0016740">
    <property type="term" value="F:transferase activity"/>
    <property type="evidence" value="ECO:0007669"/>
    <property type="project" value="UniProtKB-KW"/>
</dbReference>
<gene>
    <name evidence="3" type="ORF">BAQU_0915</name>
</gene>
<dbReference type="SUPFAM" id="SSF53271">
    <property type="entry name" value="PRTase-like"/>
    <property type="match status" value="1"/>
</dbReference>
<reference evidence="3 4" key="1">
    <citation type="journal article" date="2017" name="BMC Genomics">
        <title>Comparative genomic and phylogenomic analyses of the Bifidobacteriaceae family.</title>
        <authorList>
            <person name="Lugli G.A."/>
            <person name="Milani C."/>
            <person name="Turroni F."/>
            <person name="Duranti S."/>
            <person name="Mancabelli L."/>
            <person name="Mangifesta M."/>
            <person name="Ferrario C."/>
            <person name="Modesto M."/>
            <person name="Mattarelli P."/>
            <person name="Jiri K."/>
            <person name="van Sinderen D."/>
            <person name="Ventura M."/>
        </authorList>
    </citation>
    <scope>NUCLEOTIDE SEQUENCE [LARGE SCALE GENOMIC DNA]</scope>
    <source>
        <strain evidence="3 4">LMG 28769</strain>
    </source>
</reference>
<dbReference type="InterPro" id="IPR029057">
    <property type="entry name" value="PRTase-like"/>
</dbReference>
<evidence type="ECO:0000313" key="3">
    <source>
        <dbReference type="EMBL" id="OZG66843.1"/>
    </source>
</evidence>
<dbReference type="Proteomes" id="UP000216451">
    <property type="component" value="Unassembled WGS sequence"/>
</dbReference>
<dbReference type="Pfam" id="PF00156">
    <property type="entry name" value="Pribosyltran"/>
    <property type="match status" value="1"/>
</dbReference>
<sequence>MIHLVYASSLVDWCYKHGIYALCIVPMPSSPYAIMKRGRTQTLALAQAVAETLQREGIDAHVQSALRLNFSTTKAIRTADAKGRMQRVHGNVAVKRAHGLNNRHVVLVDDIITTGSTIRACTKMLSAHQAHVVTALTLASTPCGPGLDAAMHER</sequence>
<keyword evidence="4" id="KW-1185">Reference proteome</keyword>
<keyword evidence="3" id="KW-0808">Transferase</keyword>
<dbReference type="CDD" id="cd06223">
    <property type="entry name" value="PRTases_typeI"/>
    <property type="match status" value="1"/>
</dbReference>
<dbReference type="InterPro" id="IPR000836">
    <property type="entry name" value="PRTase_dom"/>
</dbReference>
<dbReference type="Gene3D" id="3.40.50.2020">
    <property type="match status" value="1"/>
</dbReference>
<evidence type="ECO:0000313" key="4">
    <source>
        <dbReference type="Proteomes" id="UP000216451"/>
    </source>
</evidence>
<protein>
    <submittedName>
        <fullName evidence="3">Phosphoribosyl transferase</fullName>
    </submittedName>
</protein>